<comment type="caution">
    <text evidence="1">The sequence shown here is derived from an EMBL/GenBank/DDBJ whole genome shotgun (WGS) entry which is preliminary data.</text>
</comment>
<reference evidence="1 2" key="1">
    <citation type="submission" date="2023-03" db="EMBL/GenBank/DDBJ databases">
        <title>WGS of Gossypium arboreum.</title>
        <authorList>
            <person name="Yu D."/>
        </authorList>
    </citation>
    <scope>NUCLEOTIDE SEQUENCE [LARGE SCALE GENOMIC DNA]</scope>
    <source>
        <tissue evidence="1">Leaf</tissue>
    </source>
</reference>
<protein>
    <submittedName>
        <fullName evidence="1">Uncharacterized protein</fullName>
    </submittedName>
</protein>
<proteinExistence type="predicted"/>
<keyword evidence="2" id="KW-1185">Reference proteome</keyword>
<dbReference type="Proteomes" id="UP001358586">
    <property type="component" value="Chromosome 3"/>
</dbReference>
<accession>A0ABR0QHP0</accession>
<sequence>MSLRKNQHIIEAPNNIDVNRFRNPEVKRFFLQMSGRFFIQECGFKSTMSATYEIWDLVQSHQWKNFCATLTELMVDAIIYEFYASIKDRESHK</sequence>
<evidence type="ECO:0000313" key="1">
    <source>
        <dbReference type="EMBL" id="KAK5838841.1"/>
    </source>
</evidence>
<gene>
    <name evidence="1" type="ORF">PVK06_007583</name>
</gene>
<name>A0ABR0QHP0_GOSAR</name>
<evidence type="ECO:0000313" key="2">
    <source>
        <dbReference type="Proteomes" id="UP001358586"/>
    </source>
</evidence>
<organism evidence="1 2">
    <name type="scientific">Gossypium arboreum</name>
    <name type="common">Tree cotton</name>
    <name type="synonym">Gossypium nanking</name>
    <dbReference type="NCBI Taxonomy" id="29729"/>
    <lineage>
        <taxon>Eukaryota</taxon>
        <taxon>Viridiplantae</taxon>
        <taxon>Streptophyta</taxon>
        <taxon>Embryophyta</taxon>
        <taxon>Tracheophyta</taxon>
        <taxon>Spermatophyta</taxon>
        <taxon>Magnoliopsida</taxon>
        <taxon>eudicotyledons</taxon>
        <taxon>Gunneridae</taxon>
        <taxon>Pentapetalae</taxon>
        <taxon>rosids</taxon>
        <taxon>malvids</taxon>
        <taxon>Malvales</taxon>
        <taxon>Malvaceae</taxon>
        <taxon>Malvoideae</taxon>
        <taxon>Gossypium</taxon>
    </lineage>
</organism>
<dbReference type="EMBL" id="JARKNE010000003">
    <property type="protein sequence ID" value="KAK5838841.1"/>
    <property type="molecule type" value="Genomic_DNA"/>
</dbReference>